<name>A0ABR7D9L6_9CLOT</name>
<dbReference type="InterPro" id="IPR017476">
    <property type="entry name" value="UDP-Glc/GDP-Man"/>
</dbReference>
<dbReference type="SUPFAM" id="SSF52413">
    <property type="entry name" value="UDP-glucose/GDP-mannose dehydrogenase C-terminal domain"/>
    <property type="match status" value="1"/>
</dbReference>
<dbReference type="InterPro" id="IPR001732">
    <property type="entry name" value="UDP-Glc/GDP-Man_DH_N"/>
</dbReference>
<dbReference type="InterPro" id="IPR028359">
    <property type="entry name" value="UDP_ManNAc/GlcNAc_DH"/>
</dbReference>
<dbReference type="EMBL" id="JACOOO010000004">
    <property type="protein sequence ID" value="MBC5628081.1"/>
    <property type="molecule type" value="Genomic_DNA"/>
</dbReference>
<dbReference type="RefSeq" id="WP_186859347.1">
    <property type="nucleotide sequence ID" value="NZ_JACOOO010000004.1"/>
</dbReference>
<keyword evidence="3" id="KW-0520">NAD</keyword>
<dbReference type="Pfam" id="PF00984">
    <property type="entry name" value="UDPG_MGDP_dh"/>
    <property type="match status" value="1"/>
</dbReference>
<dbReference type="Pfam" id="PF03720">
    <property type="entry name" value="UDPG_MGDP_dh_C"/>
    <property type="match status" value="1"/>
</dbReference>
<organism evidence="6 7">
    <name type="scientific">Clostridium hominis</name>
    <dbReference type="NCBI Taxonomy" id="2763036"/>
    <lineage>
        <taxon>Bacteria</taxon>
        <taxon>Bacillati</taxon>
        <taxon>Bacillota</taxon>
        <taxon>Clostridia</taxon>
        <taxon>Eubacteriales</taxon>
        <taxon>Clostridiaceae</taxon>
        <taxon>Clostridium</taxon>
    </lineage>
</organism>
<dbReference type="PIRSF" id="PIRSF000124">
    <property type="entry name" value="UDPglc_GDPman_dh"/>
    <property type="match status" value="1"/>
</dbReference>
<dbReference type="InterPro" id="IPR014026">
    <property type="entry name" value="UDP-Glc/GDP-Man_DH_dimer"/>
</dbReference>
<evidence type="ECO:0000256" key="1">
    <source>
        <dbReference type="ARBA" id="ARBA00006601"/>
    </source>
</evidence>
<dbReference type="Gene3D" id="3.40.50.720">
    <property type="entry name" value="NAD(P)-binding Rossmann-like Domain"/>
    <property type="match status" value="2"/>
</dbReference>
<dbReference type="PANTHER" id="PTHR43491">
    <property type="entry name" value="UDP-N-ACETYL-D-MANNOSAMINE DEHYDROGENASE"/>
    <property type="match status" value="1"/>
</dbReference>
<dbReference type="InterPro" id="IPR036291">
    <property type="entry name" value="NAD(P)-bd_dom_sf"/>
</dbReference>
<comment type="caution">
    <text evidence="6">The sequence shown here is derived from an EMBL/GenBank/DDBJ whole genome shotgun (WGS) entry which is preliminary data.</text>
</comment>
<dbReference type="SMART" id="SM00984">
    <property type="entry name" value="UDPG_MGDP_dh_C"/>
    <property type="match status" value="1"/>
</dbReference>
<dbReference type="InterPro" id="IPR014027">
    <property type="entry name" value="UDP-Glc/GDP-Man_DH_C"/>
</dbReference>
<dbReference type="SUPFAM" id="SSF51735">
    <property type="entry name" value="NAD(P)-binding Rossmann-fold domains"/>
    <property type="match status" value="1"/>
</dbReference>
<reference evidence="6 7" key="1">
    <citation type="submission" date="2020-08" db="EMBL/GenBank/DDBJ databases">
        <title>Genome public.</title>
        <authorList>
            <person name="Liu C."/>
            <person name="Sun Q."/>
        </authorList>
    </citation>
    <scope>NUCLEOTIDE SEQUENCE [LARGE SCALE GENOMIC DNA]</scope>
    <source>
        <strain evidence="6 7">NSJ-6</strain>
    </source>
</reference>
<sequence>MELYNKLKNKKEKISIIGLGYVGLPLALSFSKYLDVVGFDINKSKIENYKKGLDITNEADTSSLINSKILFTSNEDDLQNCKFHIIVVPTPTKCDNTPDLSPLIEATKTVARNLSKGSVIVYESTVYPGVTEDICIPIIENESKLKCGIDFKVGYSPERINPGDKIHTLENTVKIVAGIDNESLNIISKVYELIIEAGIYKAESIKIAEAAKVIENSQRDVNIAFFNEISILFNKLNIDTSAVIKAASTKWNFINLTPGLVGGHCIGIDPYYLIHKGKTLNTDLNLLNTSRLINNNMSKYIVDSTIKCLIKANKKIKNCRIAILGITFKEDCSDIRNSKVFDIIKDLKEYGIEVIVSDPLADSTYLKSNYNIDLINIEEIEDIDGIILAVPHLHFKDIPISNIYKMFKVYNQTPSYTEHEYIEKNVIIDIKSMLNKTLIDFNNFIYWSL</sequence>
<dbReference type="Proteomes" id="UP000596929">
    <property type="component" value="Unassembled WGS sequence"/>
</dbReference>
<protein>
    <submittedName>
        <fullName evidence="6">Nucleotide sugar dehydrogenase</fullName>
    </submittedName>
</protein>
<evidence type="ECO:0000256" key="3">
    <source>
        <dbReference type="ARBA" id="ARBA00023027"/>
    </source>
</evidence>
<accession>A0ABR7D9L6</accession>
<proteinExistence type="inferred from homology"/>
<evidence type="ECO:0000313" key="6">
    <source>
        <dbReference type="EMBL" id="MBC5628081.1"/>
    </source>
</evidence>
<gene>
    <name evidence="6" type="ORF">H8S20_04150</name>
</gene>
<evidence type="ECO:0000256" key="4">
    <source>
        <dbReference type="PIRNR" id="PIRNR000124"/>
    </source>
</evidence>
<dbReference type="PIRSF" id="PIRSF500136">
    <property type="entry name" value="UDP_ManNAc_DH"/>
    <property type="match status" value="1"/>
</dbReference>
<keyword evidence="2" id="KW-0560">Oxidoreductase</keyword>
<evidence type="ECO:0000313" key="7">
    <source>
        <dbReference type="Proteomes" id="UP000596929"/>
    </source>
</evidence>
<dbReference type="SUPFAM" id="SSF48179">
    <property type="entry name" value="6-phosphogluconate dehydrogenase C-terminal domain-like"/>
    <property type="match status" value="1"/>
</dbReference>
<comment type="similarity">
    <text evidence="1 4">Belongs to the UDP-glucose/GDP-mannose dehydrogenase family.</text>
</comment>
<evidence type="ECO:0000259" key="5">
    <source>
        <dbReference type="SMART" id="SM00984"/>
    </source>
</evidence>
<dbReference type="InterPro" id="IPR008927">
    <property type="entry name" value="6-PGluconate_DH-like_C_sf"/>
</dbReference>
<keyword evidence="7" id="KW-1185">Reference proteome</keyword>
<feature type="domain" description="UDP-glucose/GDP-mannose dehydrogenase C-terminal" evidence="5">
    <location>
        <begin position="322"/>
        <end position="436"/>
    </location>
</feature>
<dbReference type="PANTHER" id="PTHR43491:SF2">
    <property type="entry name" value="UDP-N-ACETYL-D-MANNOSAMINE DEHYDROGENASE"/>
    <property type="match status" value="1"/>
</dbReference>
<evidence type="ECO:0000256" key="2">
    <source>
        <dbReference type="ARBA" id="ARBA00023002"/>
    </source>
</evidence>
<dbReference type="NCBIfam" id="TIGR03026">
    <property type="entry name" value="NDP-sugDHase"/>
    <property type="match status" value="1"/>
</dbReference>
<dbReference type="InterPro" id="IPR036220">
    <property type="entry name" value="UDP-Glc/GDP-Man_DH_C_sf"/>
</dbReference>
<dbReference type="Pfam" id="PF03721">
    <property type="entry name" value="UDPG_MGDP_dh_N"/>
    <property type="match status" value="1"/>
</dbReference>